<name>A0A0L0FU82_9EUKA</name>
<dbReference type="AlphaFoldDB" id="A0A0L0FU82"/>
<dbReference type="RefSeq" id="XP_014154289.1">
    <property type="nucleotide sequence ID" value="XM_014298814.1"/>
</dbReference>
<dbReference type="InterPro" id="IPR015338">
    <property type="entry name" value="GT64_dom"/>
</dbReference>
<dbReference type="GO" id="GO:0016757">
    <property type="term" value="F:glycosyltransferase activity"/>
    <property type="evidence" value="ECO:0007669"/>
    <property type="project" value="InterPro"/>
</dbReference>
<dbReference type="PANTHER" id="PTHR48261">
    <property type="entry name" value="ACETYLGLUCOSAMINYLTRANSFERASE"/>
    <property type="match status" value="1"/>
</dbReference>
<dbReference type="InterPro" id="IPR004263">
    <property type="entry name" value="Exostosin"/>
</dbReference>
<evidence type="ECO:0000256" key="2">
    <source>
        <dbReference type="ARBA" id="ARBA00022679"/>
    </source>
</evidence>
<keyword evidence="2" id="KW-0808">Transferase</keyword>
<keyword evidence="4" id="KW-1015">Disulfide bond</keyword>
<organism evidence="7 8">
    <name type="scientific">Sphaeroforma arctica JP610</name>
    <dbReference type="NCBI Taxonomy" id="667725"/>
    <lineage>
        <taxon>Eukaryota</taxon>
        <taxon>Ichthyosporea</taxon>
        <taxon>Ichthyophonida</taxon>
        <taxon>Sphaeroforma</taxon>
    </lineage>
</organism>
<dbReference type="Proteomes" id="UP000054560">
    <property type="component" value="Unassembled WGS sequence"/>
</dbReference>
<evidence type="ECO:0000256" key="1">
    <source>
        <dbReference type="ARBA" id="ARBA00004370"/>
    </source>
</evidence>
<dbReference type="eggNOG" id="KOG2264">
    <property type="taxonomic scope" value="Eukaryota"/>
</dbReference>
<sequence length="343" mass="39507">MLRIEHTEPIQKSEVNKAGNGKKDMKKVGPLYMPRKDPCTHPKTPSALSKTKYTLLMLIHGKCKWKQLVYDLTLESMKRLDQVVLLWNNDWLPPKELLEVRIREGGPRVVIIKMAHNSMNNRFMPWSPIRTAAVYILDMDIRLPGEALEFAFDNWLQHQGSIVGYAYRRFYANGTYPDRARARIFGPDPGYNFVLTGSAMMSYELLRQYACEDKTKLIREMVDEMFNGDDIAMNMISRYNGHRPIALTRNSPELEDPRDDQNKTGCLYDLGVNGRAGRRKIFKSKSISTRTGHAMKRQDMFMKFADHLGLSHDMSIHQDFYQPLPDVDLCTCATIPPAVMRGK</sequence>
<evidence type="ECO:0000256" key="3">
    <source>
        <dbReference type="ARBA" id="ARBA00023136"/>
    </source>
</evidence>
<keyword evidence="3" id="KW-0472">Membrane</keyword>
<evidence type="ECO:0000313" key="7">
    <source>
        <dbReference type="EMBL" id="KNC80387.1"/>
    </source>
</evidence>
<evidence type="ECO:0000313" key="8">
    <source>
        <dbReference type="Proteomes" id="UP000054560"/>
    </source>
</evidence>
<feature type="region of interest" description="Disordered" evidence="5">
    <location>
        <begin position="1"/>
        <end position="27"/>
    </location>
</feature>
<evidence type="ECO:0000256" key="5">
    <source>
        <dbReference type="SAM" id="MobiDB-lite"/>
    </source>
</evidence>
<reference evidence="7 8" key="1">
    <citation type="submission" date="2011-02" db="EMBL/GenBank/DDBJ databases">
        <title>The Genome Sequence of Sphaeroforma arctica JP610.</title>
        <authorList>
            <consortium name="The Broad Institute Genome Sequencing Platform"/>
            <person name="Russ C."/>
            <person name="Cuomo C."/>
            <person name="Young S.K."/>
            <person name="Zeng Q."/>
            <person name="Gargeya S."/>
            <person name="Alvarado L."/>
            <person name="Berlin A."/>
            <person name="Chapman S.B."/>
            <person name="Chen Z."/>
            <person name="Freedman E."/>
            <person name="Gellesch M."/>
            <person name="Goldberg J."/>
            <person name="Griggs A."/>
            <person name="Gujja S."/>
            <person name="Heilman E."/>
            <person name="Heiman D."/>
            <person name="Howarth C."/>
            <person name="Mehta T."/>
            <person name="Neiman D."/>
            <person name="Pearson M."/>
            <person name="Roberts A."/>
            <person name="Saif S."/>
            <person name="Shea T."/>
            <person name="Shenoy N."/>
            <person name="Sisk P."/>
            <person name="Stolte C."/>
            <person name="Sykes S."/>
            <person name="White J."/>
            <person name="Yandava C."/>
            <person name="Burger G."/>
            <person name="Gray M.W."/>
            <person name="Holland P.W.H."/>
            <person name="King N."/>
            <person name="Lang F.B.F."/>
            <person name="Roger A.J."/>
            <person name="Ruiz-Trillo I."/>
            <person name="Haas B."/>
            <person name="Nusbaum C."/>
            <person name="Birren B."/>
        </authorList>
    </citation>
    <scope>NUCLEOTIDE SEQUENCE [LARGE SCALE GENOMIC DNA]</scope>
    <source>
        <strain evidence="7 8">JP610</strain>
    </source>
</reference>
<dbReference type="OrthoDB" id="5954868at2759"/>
<proteinExistence type="predicted"/>
<dbReference type="EMBL" id="KQ242159">
    <property type="protein sequence ID" value="KNC80387.1"/>
    <property type="molecule type" value="Genomic_DNA"/>
</dbReference>
<dbReference type="GeneID" id="25907758"/>
<dbReference type="SUPFAM" id="SSF53448">
    <property type="entry name" value="Nucleotide-diphospho-sugar transferases"/>
    <property type="match status" value="1"/>
</dbReference>
<comment type="subcellular location">
    <subcellularLocation>
        <location evidence="1">Membrane</location>
    </subcellularLocation>
</comment>
<dbReference type="InterPro" id="IPR029044">
    <property type="entry name" value="Nucleotide-diphossugar_trans"/>
</dbReference>
<keyword evidence="8" id="KW-1185">Reference proteome</keyword>
<protein>
    <recommendedName>
        <fullName evidence="6">Glycosyl transferase 64 domain-containing protein</fullName>
    </recommendedName>
</protein>
<gene>
    <name evidence="7" type="ORF">SARC_07254</name>
</gene>
<accession>A0A0L0FU82</accession>
<feature type="domain" description="Glycosyl transferase 64" evidence="6">
    <location>
        <begin position="54"/>
        <end position="309"/>
    </location>
</feature>
<dbReference type="Gene3D" id="3.90.550.10">
    <property type="entry name" value="Spore Coat Polysaccharide Biosynthesis Protein SpsA, Chain A"/>
    <property type="match status" value="1"/>
</dbReference>
<dbReference type="PANTHER" id="PTHR48261:SF2">
    <property type="entry name" value="ACETYLGLUCOSAMINYLTRANSFERASE"/>
    <property type="match status" value="1"/>
</dbReference>
<dbReference type="Pfam" id="PF09258">
    <property type="entry name" value="Glyco_transf_64"/>
    <property type="match status" value="1"/>
</dbReference>
<dbReference type="GO" id="GO:0016020">
    <property type="term" value="C:membrane"/>
    <property type="evidence" value="ECO:0007669"/>
    <property type="project" value="UniProtKB-SubCell"/>
</dbReference>
<evidence type="ECO:0000259" key="6">
    <source>
        <dbReference type="Pfam" id="PF09258"/>
    </source>
</evidence>
<dbReference type="STRING" id="667725.A0A0L0FU82"/>
<evidence type="ECO:0000256" key="4">
    <source>
        <dbReference type="ARBA" id="ARBA00023157"/>
    </source>
</evidence>